<dbReference type="EMBL" id="JABEPP010000006">
    <property type="protein sequence ID" value="NNM74599.1"/>
    <property type="molecule type" value="Genomic_DNA"/>
</dbReference>
<comment type="similarity">
    <text evidence="1">Belongs to the enoyl-CoA hydratase/isomerase family.</text>
</comment>
<comment type="caution">
    <text evidence="2">The sequence shown here is derived from an EMBL/GenBank/DDBJ whole genome shotgun (WGS) entry which is preliminary data.</text>
</comment>
<accession>A0A849IDS9</accession>
<dbReference type="Proteomes" id="UP000564885">
    <property type="component" value="Unassembled WGS sequence"/>
</dbReference>
<dbReference type="CDD" id="cd06558">
    <property type="entry name" value="crotonase-like"/>
    <property type="match status" value="1"/>
</dbReference>
<evidence type="ECO:0000313" key="2">
    <source>
        <dbReference type="EMBL" id="NNM74599.1"/>
    </source>
</evidence>
<dbReference type="Gene3D" id="1.10.12.10">
    <property type="entry name" value="Lyase 2-enoyl-coa Hydratase, Chain A, domain 2"/>
    <property type="match status" value="1"/>
</dbReference>
<dbReference type="AlphaFoldDB" id="A0A849IDS9"/>
<reference evidence="2 3" key="1">
    <citation type="submission" date="2020-04" db="EMBL/GenBank/DDBJ databases">
        <title>Enterovirga sp. isolate from soil.</title>
        <authorList>
            <person name="Chea S."/>
            <person name="Kim D.-U."/>
        </authorList>
    </citation>
    <scope>NUCLEOTIDE SEQUENCE [LARGE SCALE GENOMIC DNA]</scope>
    <source>
        <strain evidence="2 3">DB1703</strain>
    </source>
</reference>
<protein>
    <submittedName>
        <fullName evidence="2">Enoyl-CoA hydratase/isomerase family protein</fullName>
    </submittedName>
</protein>
<proteinExistence type="inferred from homology"/>
<dbReference type="Gene3D" id="3.90.226.10">
    <property type="entry name" value="2-enoyl-CoA Hydratase, Chain A, domain 1"/>
    <property type="match status" value="1"/>
</dbReference>
<name>A0A849IDS9_9HYPH</name>
<sequence length="261" mass="27770">MTTESSSILRQERDGAVLILTMNYPERRNALSLPLRAALAEALGAAMTDRDIRAIVLAGAEGNFSSGGDISSMEGVTGVGGRERLSNVHRLIRLLVAGEKPVIAAVEGYAYGAGLSLAAACDIVVAARDARFACSFNRIGLMPDLGAAWTLPLRMGLGRAKHIMLRGQAFGAEEAERWGLAEVLCEPGRALAEAVAIGQELAAVSPLSNGYTKALLARMPRDLEEMLRAEADAQALLFTSADFDEGRRAFLDKRKPAFRGA</sequence>
<dbReference type="GO" id="GO:0016853">
    <property type="term" value="F:isomerase activity"/>
    <property type="evidence" value="ECO:0007669"/>
    <property type="project" value="UniProtKB-KW"/>
</dbReference>
<keyword evidence="3" id="KW-1185">Reference proteome</keyword>
<keyword evidence="2" id="KW-0413">Isomerase</keyword>
<dbReference type="SUPFAM" id="SSF52096">
    <property type="entry name" value="ClpP/crotonase"/>
    <property type="match status" value="1"/>
</dbReference>
<dbReference type="Pfam" id="PF00378">
    <property type="entry name" value="ECH_1"/>
    <property type="match status" value="1"/>
</dbReference>
<evidence type="ECO:0000313" key="3">
    <source>
        <dbReference type="Proteomes" id="UP000564885"/>
    </source>
</evidence>
<dbReference type="InterPro" id="IPR029045">
    <property type="entry name" value="ClpP/crotonase-like_dom_sf"/>
</dbReference>
<gene>
    <name evidence="2" type="ORF">HJG44_19755</name>
</gene>
<dbReference type="RefSeq" id="WP_171220067.1">
    <property type="nucleotide sequence ID" value="NZ_JABEPP010000006.1"/>
</dbReference>
<evidence type="ECO:0000256" key="1">
    <source>
        <dbReference type="ARBA" id="ARBA00005254"/>
    </source>
</evidence>
<dbReference type="PANTHER" id="PTHR43459:SF1">
    <property type="entry name" value="EG:BACN32G11.4 PROTEIN"/>
    <property type="match status" value="1"/>
</dbReference>
<dbReference type="InterPro" id="IPR014748">
    <property type="entry name" value="Enoyl-CoA_hydra_C"/>
</dbReference>
<dbReference type="InterPro" id="IPR001753">
    <property type="entry name" value="Enoyl-CoA_hydra/iso"/>
</dbReference>
<dbReference type="PANTHER" id="PTHR43459">
    <property type="entry name" value="ENOYL-COA HYDRATASE"/>
    <property type="match status" value="1"/>
</dbReference>
<organism evidence="2 3">
    <name type="scientific">Enterovirga aerilata</name>
    <dbReference type="NCBI Taxonomy" id="2730920"/>
    <lineage>
        <taxon>Bacteria</taxon>
        <taxon>Pseudomonadati</taxon>
        <taxon>Pseudomonadota</taxon>
        <taxon>Alphaproteobacteria</taxon>
        <taxon>Hyphomicrobiales</taxon>
        <taxon>Methylobacteriaceae</taxon>
        <taxon>Enterovirga</taxon>
    </lineage>
</organism>